<reference evidence="2" key="1">
    <citation type="submission" date="2023-03" db="EMBL/GenBank/DDBJ databases">
        <title>Massive genome expansion in bonnet fungi (Mycena s.s.) driven by repeated elements and novel gene families across ecological guilds.</title>
        <authorList>
            <consortium name="Lawrence Berkeley National Laboratory"/>
            <person name="Harder C.B."/>
            <person name="Miyauchi S."/>
            <person name="Viragh M."/>
            <person name="Kuo A."/>
            <person name="Thoen E."/>
            <person name="Andreopoulos B."/>
            <person name="Lu D."/>
            <person name="Skrede I."/>
            <person name="Drula E."/>
            <person name="Henrissat B."/>
            <person name="Morin E."/>
            <person name="Kohler A."/>
            <person name="Barry K."/>
            <person name="LaButti K."/>
            <person name="Morin E."/>
            <person name="Salamov A."/>
            <person name="Lipzen A."/>
            <person name="Mereny Z."/>
            <person name="Hegedus B."/>
            <person name="Baldrian P."/>
            <person name="Stursova M."/>
            <person name="Weitz H."/>
            <person name="Taylor A."/>
            <person name="Grigoriev I.V."/>
            <person name="Nagy L.G."/>
            <person name="Martin F."/>
            <person name="Kauserud H."/>
        </authorList>
    </citation>
    <scope>NUCLEOTIDE SEQUENCE</scope>
    <source>
        <strain evidence="2">CBHHK200</strain>
    </source>
</reference>
<keyword evidence="3" id="KW-1185">Reference proteome</keyword>
<feature type="transmembrane region" description="Helical" evidence="1">
    <location>
        <begin position="56"/>
        <end position="75"/>
    </location>
</feature>
<accession>A0AAD6TKL6</accession>
<sequence>MGAWTGGEKMVRVHKTGTHRLLCLSCTAVVSLQGIHRVFSSGLSLQRYFYLCWSDFPAAISLQGILSAFLLRDFAPRIFLSISLQ</sequence>
<evidence type="ECO:0000313" key="3">
    <source>
        <dbReference type="Proteomes" id="UP001218188"/>
    </source>
</evidence>
<keyword evidence="1" id="KW-0812">Transmembrane</keyword>
<dbReference type="Proteomes" id="UP001218188">
    <property type="component" value="Unassembled WGS sequence"/>
</dbReference>
<evidence type="ECO:0000256" key="1">
    <source>
        <dbReference type="SAM" id="Phobius"/>
    </source>
</evidence>
<gene>
    <name evidence="2" type="ORF">C8F04DRAFT_1066821</name>
</gene>
<protein>
    <submittedName>
        <fullName evidence="2">Uncharacterized protein</fullName>
    </submittedName>
</protein>
<name>A0AAD6TKL6_9AGAR</name>
<organism evidence="2 3">
    <name type="scientific">Mycena alexandri</name>
    <dbReference type="NCBI Taxonomy" id="1745969"/>
    <lineage>
        <taxon>Eukaryota</taxon>
        <taxon>Fungi</taxon>
        <taxon>Dikarya</taxon>
        <taxon>Basidiomycota</taxon>
        <taxon>Agaricomycotina</taxon>
        <taxon>Agaricomycetes</taxon>
        <taxon>Agaricomycetidae</taxon>
        <taxon>Agaricales</taxon>
        <taxon>Marasmiineae</taxon>
        <taxon>Mycenaceae</taxon>
        <taxon>Mycena</taxon>
    </lineage>
</organism>
<keyword evidence="1" id="KW-0472">Membrane</keyword>
<dbReference type="AlphaFoldDB" id="A0AAD6TKL6"/>
<keyword evidence="1" id="KW-1133">Transmembrane helix</keyword>
<evidence type="ECO:0000313" key="2">
    <source>
        <dbReference type="EMBL" id="KAJ7045948.1"/>
    </source>
</evidence>
<dbReference type="EMBL" id="JARJCM010000004">
    <property type="protein sequence ID" value="KAJ7045948.1"/>
    <property type="molecule type" value="Genomic_DNA"/>
</dbReference>
<proteinExistence type="predicted"/>
<comment type="caution">
    <text evidence="2">The sequence shown here is derived from an EMBL/GenBank/DDBJ whole genome shotgun (WGS) entry which is preliminary data.</text>
</comment>